<dbReference type="AlphaFoldDB" id="A0A3S1BYU2"/>
<dbReference type="STRING" id="188477.A0A3S1BYU2"/>
<feature type="compositionally biased region" description="Basic and acidic residues" evidence="2">
    <location>
        <begin position="791"/>
        <end position="802"/>
    </location>
</feature>
<evidence type="ECO:0000313" key="3">
    <source>
        <dbReference type="EMBL" id="RUS78469.1"/>
    </source>
</evidence>
<feature type="region of interest" description="Disordered" evidence="2">
    <location>
        <begin position="777"/>
        <end position="805"/>
    </location>
</feature>
<protein>
    <submittedName>
        <fullName evidence="3">Uncharacterized protein</fullName>
    </submittedName>
</protein>
<feature type="region of interest" description="Disordered" evidence="2">
    <location>
        <begin position="1040"/>
        <end position="1150"/>
    </location>
</feature>
<comment type="caution">
    <text evidence="3">The sequence shown here is derived from an EMBL/GenBank/DDBJ whole genome shotgun (WGS) entry which is preliminary data.</text>
</comment>
<feature type="compositionally biased region" description="Basic and acidic residues" evidence="2">
    <location>
        <begin position="1067"/>
        <end position="1084"/>
    </location>
</feature>
<evidence type="ECO:0000256" key="2">
    <source>
        <dbReference type="SAM" id="MobiDB-lite"/>
    </source>
</evidence>
<gene>
    <name evidence="3" type="ORF">EGW08_013757</name>
</gene>
<feature type="coiled-coil region" evidence="1">
    <location>
        <begin position="394"/>
        <end position="435"/>
    </location>
</feature>
<feature type="non-terminal residue" evidence="3">
    <location>
        <position position="1243"/>
    </location>
</feature>
<feature type="compositionally biased region" description="Polar residues" evidence="2">
    <location>
        <begin position="32"/>
        <end position="43"/>
    </location>
</feature>
<reference evidence="3 4" key="1">
    <citation type="submission" date="2019-01" db="EMBL/GenBank/DDBJ databases">
        <title>A draft genome assembly of the solar-powered sea slug Elysia chlorotica.</title>
        <authorList>
            <person name="Cai H."/>
            <person name="Li Q."/>
            <person name="Fang X."/>
            <person name="Li J."/>
            <person name="Curtis N.E."/>
            <person name="Altenburger A."/>
            <person name="Shibata T."/>
            <person name="Feng M."/>
            <person name="Maeda T."/>
            <person name="Schwartz J.A."/>
            <person name="Shigenobu S."/>
            <person name="Lundholm N."/>
            <person name="Nishiyama T."/>
            <person name="Yang H."/>
            <person name="Hasebe M."/>
            <person name="Li S."/>
            <person name="Pierce S.K."/>
            <person name="Wang J."/>
        </authorList>
    </citation>
    <scope>NUCLEOTIDE SEQUENCE [LARGE SCALE GENOMIC DNA]</scope>
    <source>
        <strain evidence="3">EC2010</strain>
        <tissue evidence="3">Whole organism of an adult</tissue>
    </source>
</reference>
<feature type="coiled-coil region" evidence="1">
    <location>
        <begin position="622"/>
        <end position="662"/>
    </location>
</feature>
<sequence length="1243" mass="141733">FHQARRERSGCEEESKRKSEQDSENAVYDIPSSVTAVQETTRTVPDAYSEGDRLSDNTHQVLSGFTPLSVDNSSKASVEQVVDEADPLLLLNDSQGFKPEGDSDVDVGGENLSISPESSLSCSSGQIIATVNEDNKVDESIGSPGLEQESEPETSHYSSDYEMNLGYLDGACCKELLSESERQKIDSGIPDKKDNSVYPDAEKEYCGEEQGREESNLAIDDGSEASSDSDYVRLDPDSLDSFGDIGHEAEVAPALVRRSLSSIDDNFRFMRAQDAPGPIIQPPIFNNAVEENDAFDGDIDRDDETESSTEEGTDDRIESEQSEAGSQITANDVGDLSAFADIGDIPLVAGDVRRNYIHRPNNNLTSVLNMSLLLAAILTTGISLGIIMATDLEIEEWQNAYELQTMRVKQLELRLLEKRSQLEAQEAKISRLEGLSDQLSVMQVFSHCEQDLNSSDADKENGSAIEASACTDQLEELLATLRRLSDGEKPSLTGHEILSAAQEDWRKNVLAGPPSQSNKVADIQDMRNLKESEKVTDGEGTKDRNADTYSFHVQMTDDEPEKKPAGARKVEGTQLLNGFYCTKTGEGPGVVDMDIRRLQRSLSREQERALHWQHLYLTERRQREREREAEEWEDERDREEWEKEWKNEREEMERSNADLNEFECLKKILSSNLTTLTQHVAKWNVSVPDDFANLSILMSSVEELKQSVVDSINKVWGGAEEILEGLESASAGDAGSIWEKASALRHYLLEVINSVQQKSRPQLESLLANLHRSLHKVKQKEEEEEEDDEYYQEKPRDTRDESGWSSGIRTILSRTKRSFHQLGQKVRHTVGEIQTIWHRKDKPLIRIAKHLTSKFIKASVKLTKMCTKLPTTLFKGTTGRKDEGQVLIYSKHTKKLRKQWQKQLVKNPCDAAGMVSWECHLDKKTLKKELKEASKLFSQLLRIKTFQPEEALRLSGNDAALHYELFKSFLERWGGRSLLLKKDLEWAACQRDWWLSVIKTQLDSHTEGNKVSLNTCDILDPYESFYPGGSVAEIEKLKMKKAKNKKKNSELNENEERDRKRTARYKKSQDDINEGDHQKNDSKAAENAGAESYPSWDDEQANDYKQHRATGSRDSQHRATGTSKSPHKTGQLKRQVAVSESFNEQHEMKNPDQVKSDWFLKKAQHRQYQREKHSKSEWLFERARHRRRNAWQNINEDIYPNKRQRLREVNWILKHGHHRQQQRKEEHRADWVFDRAADRKEHH</sequence>
<feature type="region of interest" description="Disordered" evidence="2">
    <location>
        <begin position="93"/>
        <end position="158"/>
    </location>
</feature>
<feature type="region of interest" description="Disordered" evidence="2">
    <location>
        <begin position="294"/>
        <end position="330"/>
    </location>
</feature>
<evidence type="ECO:0000256" key="1">
    <source>
        <dbReference type="SAM" id="Coils"/>
    </source>
</evidence>
<accession>A0A3S1BYU2</accession>
<proteinExistence type="predicted"/>
<keyword evidence="1" id="KW-0175">Coiled coil</keyword>
<keyword evidence="4" id="KW-1185">Reference proteome</keyword>
<feature type="region of interest" description="Disordered" evidence="2">
    <location>
        <begin position="182"/>
        <end position="241"/>
    </location>
</feature>
<feature type="compositionally biased region" description="Low complexity" evidence="2">
    <location>
        <begin position="113"/>
        <end position="124"/>
    </location>
</feature>
<feature type="compositionally biased region" description="Basic and acidic residues" evidence="2">
    <location>
        <begin position="182"/>
        <end position="215"/>
    </location>
</feature>
<dbReference type="Proteomes" id="UP000271974">
    <property type="component" value="Unassembled WGS sequence"/>
</dbReference>
<feature type="non-terminal residue" evidence="3">
    <location>
        <position position="1"/>
    </location>
</feature>
<feature type="compositionally biased region" description="Basic and acidic residues" evidence="2">
    <location>
        <begin position="1047"/>
        <end position="1059"/>
    </location>
</feature>
<feature type="compositionally biased region" description="Basic and acidic residues" evidence="2">
    <location>
        <begin position="1"/>
        <end position="21"/>
    </location>
</feature>
<dbReference type="OrthoDB" id="6160314at2759"/>
<evidence type="ECO:0000313" key="4">
    <source>
        <dbReference type="Proteomes" id="UP000271974"/>
    </source>
</evidence>
<name>A0A3S1BYU2_ELYCH</name>
<feature type="compositionally biased region" description="Acidic residues" evidence="2">
    <location>
        <begin position="294"/>
        <end position="313"/>
    </location>
</feature>
<organism evidence="3 4">
    <name type="scientific">Elysia chlorotica</name>
    <name type="common">Eastern emerald elysia</name>
    <name type="synonym">Sea slug</name>
    <dbReference type="NCBI Taxonomy" id="188477"/>
    <lineage>
        <taxon>Eukaryota</taxon>
        <taxon>Metazoa</taxon>
        <taxon>Spiralia</taxon>
        <taxon>Lophotrochozoa</taxon>
        <taxon>Mollusca</taxon>
        <taxon>Gastropoda</taxon>
        <taxon>Heterobranchia</taxon>
        <taxon>Euthyneura</taxon>
        <taxon>Panpulmonata</taxon>
        <taxon>Sacoglossa</taxon>
        <taxon>Placobranchoidea</taxon>
        <taxon>Plakobranchidae</taxon>
        <taxon>Elysia</taxon>
    </lineage>
</organism>
<dbReference type="EMBL" id="RQTK01000507">
    <property type="protein sequence ID" value="RUS78469.1"/>
    <property type="molecule type" value="Genomic_DNA"/>
</dbReference>
<feature type="region of interest" description="Disordered" evidence="2">
    <location>
        <begin position="1"/>
        <end position="55"/>
    </location>
</feature>